<dbReference type="InterPro" id="IPR009057">
    <property type="entry name" value="Homeodomain-like_sf"/>
</dbReference>
<keyword evidence="2 8" id="KW-0158">Chromosome</keyword>
<feature type="compositionally biased region" description="Pro residues" evidence="9">
    <location>
        <begin position="383"/>
        <end position="396"/>
    </location>
</feature>
<dbReference type="SUPFAM" id="SSF46689">
    <property type="entry name" value="Homeodomain-like"/>
    <property type="match status" value="1"/>
</dbReference>
<evidence type="ECO:0000256" key="5">
    <source>
        <dbReference type="ARBA" id="ARBA00023159"/>
    </source>
</evidence>
<feature type="compositionally biased region" description="Polar residues" evidence="9">
    <location>
        <begin position="494"/>
        <end position="509"/>
    </location>
</feature>
<dbReference type="RefSeq" id="XP_040680165.1">
    <property type="nucleotide sequence ID" value="XM_040821596.1"/>
</dbReference>
<dbReference type="PANTHER" id="PTHR16466">
    <property type="entry name" value="TELOMERE REPEAT-BINDING FACTOR 2-INTERACTING PROTEIN 1"/>
    <property type="match status" value="1"/>
</dbReference>
<keyword evidence="5" id="KW-0010">Activator</keyword>
<dbReference type="InterPro" id="IPR038104">
    <property type="entry name" value="Rap1_C_sf"/>
</dbReference>
<dbReference type="CDD" id="cd16100">
    <property type="entry name" value="ARID"/>
    <property type="match status" value="1"/>
</dbReference>
<feature type="region of interest" description="Disordered" evidence="9">
    <location>
        <begin position="374"/>
        <end position="599"/>
    </location>
</feature>
<dbReference type="Pfam" id="PF11626">
    <property type="entry name" value="Rap1_C"/>
    <property type="match status" value="1"/>
</dbReference>
<dbReference type="Gene3D" id="1.10.10.60">
    <property type="entry name" value="Homeodomain-like"/>
    <property type="match status" value="1"/>
</dbReference>
<comment type="subunit">
    <text evidence="8">Homodimer.</text>
</comment>
<comment type="subcellular location">
    <subcellularLocation>
        <location evidence="8">Nucleus</location>
    </subcellularLocation>
    <subcellularLocation>
        <location evidence="8">Chromosome</location>
        <location evidence="8">Telomere</location>
    </subcellularLocation>
</comment>
<dbReference type="InterPro" id="IPR015010">
    <property type="entry name" value="TERF2IP_Myb"/>
</dbReference>
<dbReference type="Proteomes" id="UP000030816">
    <property type="component" value="Unassembled WGS sequence"/>
</dbReference>
<dbReference type="Gene3D" id="1.10.150.60">
    <property type="entry name" value="ARID DNA-binding domain"/>
    <property type="match status" value="1"/>
</dbReference>
<evidence type="ECO:0000313" key="11">
    <source>
        <dbReference type="EMBL" id="KHN99099.1"/>
    </source>
</evidence>
<gene>
    <name evidence="11" type="ORF">MAM_02797</name>
</gene>
<dbReference type="AlphaFoldDB" id="A0A0B2WZT1"/>
<dbReference type="SMART" id="SM01014">
    <property type="entry name" value="ARID"/>
    <property type="match status" value="1"/>
</dbReference>
<dbReference type="InterPro" id="IPR039595">
    <property type="entry name" value="TE2IP/Rap1"/>
</dbReference>
<evidence type="ECO:0000256" key="1">
    <source>
        <dbReference type="ARBA" id="ARBA00010467"/>
    </source>
</evidence>
<comment type="caution">
    <text evidence="11">The sequence shown here is derived from an EMBL/GenBank/DDBJ whole genome shotgun (WGS) entry which is preliminary data.</text>
</comment>
<proteinExistence type="inferred from homology"/>
<dbReference type="PROSITE" id="PS51011">
    <property type="entry name" value="ARID"/>
    <property type="match status" value="1"/>
</dbReference>
<keyword evidence="12" id="KW-1185">Reference proteome</keyword>
<protein>
    <recommendedName>
        <fullName evidence="8">DNA-binding protein RAP1</fullName>
    </recommendedName>
</protein>
<dbReference type="HOGENOM" id="CLU_006783_1_0_1"/>
<dbReference type="SMART" id="SM00501">
    <property type="entry name" value="BRIGHT"/>
    <property type="match status" value="1"/>
</dbReference>
<keyword evidence="3 8" id="KW-0779">Telomere</keyword>
<dbReference type="InterPro" id="IPR001357">
    <property type="entry name" value="BRCT_dom"/>
</dbReference>
<reference evidence="11 12" key="1">
    <citation type="journal article" date="2014" name="Proc. Natl. Acad. Sci. U.S.A.">
        <title>Trajectory and genomic determinants of fungal-pathogen speciation and host adaptation.</title>
        <authorList>
            <person name="Hu X."/>
            <person name="Xiao G."/>
            <person name="Zheng P."/>
            <person name="Shang Y."/>
            <person name="Su Y."/>
            <person name="Zhang X."/>
            <person name="Liu X."/>
            <person name="Zhan S."/>
            <person name="St Leger R.J."/>
            <person name="Wang C."/>
        </authorList>
    </citation>
    <scope>NUCLEOTIDE SEQUENCE [LARGE SCALE GENOMIC DNA]</scope>
    <source>
        <strain evidence="11 12">ARSEF 1941</strain>
    </source>
</reference>
<feature type="compositionally biased region" description="Polar residues" evidence="9">
    <location>
        <begin position="224"/>
        <end position="248"/>
    </location>
</feature>
<dbReference type="PANTHER" id="PTHR16466:SF6">
    <property type="entry name" value="TELOMERIC REPEAT-BINDING FACTOR 2-INTERACTING PROTEIN 1"/>
    <property type="match status" value="1"/>
</dbReference>
<evidence type="ECO:0000256" key="3">
    <source>
        <dbReference type="ARBA" id="ARBA00022895"/>
    </source>
</evidence>
<feature type="domain" description="ARID" evidence="10">
    <location>
        <begin position="275"/>
        <end position="365"/>
    </location>
</feature>
<dbReference type="InterPro" id="IPR036431">
    <property type="entry name" value="ARID_dom_sf"/>
</dbReference>
<dbReference type="Pfam" id="PF08914">
    <property type="entry name" value="Myb_Rap1"/>
    <property type="match status" value="1"/>
</dbReference>
<dbReference type="STRING" id="1081103.A0A0B2WZT1"/>
<dbReference type="OrthoDB" id="435460at2759"/>
<evidence type="ECO:0000256" key="8">
    <source>
        <dbReference type="RuleBase" id="RU367107"/>
    </source>
</evidence>
<keyword evidence="11" id="KW-0371">Homeobox</keyword>
<dbReference type="GO" id="GO:0031848">
    <property type="term" value="P:protection from non-homologous end joining at telomere"/>
    <property type="evidence" value="ECO:0007669"/>
    <property type="project" value="TreeGrafter"/>
</dbReference>
<keyword evidence="7 8" id="KW-0539">Nucleus</keyword>
<evidence type="ECO:0000259" key="10">
    <source>
        <dbReference type="PROSITE" id="PS51011"/>
    </source>
</evidence>
<comment type="similarity">
    <text evidence="1 8">Belongs to the RAP1 family.</text>
</comment>
<comment type="function">
    <text evidence="8">Involved in the regulation of telomere length, clustering and has a specific role in telomere position effect (TPE).</text>
</comment>
<evidence type="ECO:0000256" key="2">
    <source>
        <dbReference type="ARBA" id="ARBA00022454"/>
    </source>
</evidence>
<dbReference type="Pfam" id="PF16589">
    <property type="entry name" value="BRCT_2"/>
    <property type="match status" value="1"/>
</dbReference>
<feature type="compositionally biased region" description="Acidic residues" evidence="9">
    <location>
        <begin position="473"/>
        <end position="484"/>
    </location>
</feature>
<name>A0A0B2WZT1_METAS</name>
<feature type="compositionally biased region" description="Polar residues" evidence="9">
    <location>
        <begin position="452"/>
        <end position="462"/>
    </location>
</feature>
<dbReference type="GO" id="GO:0070187">
    <property type="term" value="C:shelterin complex"/>
    <property type="evidence" value="ECO:0007669"/>
    <property type="project" value="TreeGrafter"/>
</dbReference>
<evidence type="ECO:0000313" key="12">
    <source>
        <dbReference type="Proteomes" id="UP000030816"/>
    </source>
</evidence>
<dbReference type="CDD" id="cd11655">
    <property type="entry name" value="rap1_myb-like"/>
    <property type="match status" value="1"/>
</dbReference>
<dbReference type="Gene3D" id="1.10.10.2170">
    <property type="match status" value="1"/>
</dbReference>
<sequence length="717" mass="79920">MSRSVTYNGVESATGGTIFKDMVFWVAQRVPMRNTILSHITNNDGKVVPLEKDAHILIADHARKDAPPDSYSWKYITESVEHGYAQLTDRYRIFGHPETASVHVGPSAPVKHTRTPFSAADDAALANWVLTHGQGRNGNKIFQAFAETHPWHTWQSWRSRFVKSLANLPIADLERLAMSAADLAVQATKPATRPASDQAGPKRQAEQLPKPARTPGKAPAKQVVRTSRLQAHQPTSTSPDNVQITSASAMRKERQAEKAPISSTKSGESDVDTQETMKGEFYADLLIFAEETGVEFDPDPRVGDKVVDLWDLSRAVAVQKVPLGEVDWIKVAEDLKYNWVENTGVAAELQQCYTDNLADFFEAMAGFASNLDEDVEDEQRSGPLPPESDPLSPNPPQRRNQKRSLDDHIPPGLEGSSKRRRLSRDAEIPSTPDDITGVPTTQSPSVMKAKQSRQAYSSSKKTSAPLKLPRAIEDEELDDDDEAEAQVRRIPQLDAQQSTLDVTPSQQLRSEALDVTPIPLNLGEGRGEPNEQWAGGAGSSQELEVSTSKSKATSQVSKRTLPASFMSPLKRSSPQQAEARARQPSASVREDPEEEERNSQDIRYWMEHYESLGYSRPIVIESLRRTTMTPGWPTSLLLEMLKNKQDVPSNYEGIWTDRDDQSLRYADAVKARRKSSASTRALNKAEKELDRIVHKHTQEAVDLRRRFLRAQASMRWD</sequence>
<dbReference type="InterPro" id="IPR001606">
    <property type="entry name" value="ARID_dom"/>
</dbReference>
<feature type="region of interest" description="Disordered" evidence="9">
    <location>
        <begin position="187"/>
        <end position="275"/>
    </location>
</feature>
<dbReference type="EMBL" id="AZHE01000005">
    <property type="protein sequence ID" value="KHN99099.1"/>
    <property type="molecule type" value="Genomic_DNA"/>
</dbReference>
<evidence type="ECO:0000256" key="4">
    <source>
        <dbReference type="ARBA" id="ARBA00023015"/>
    </source>
</evidence>
<evidence type="ECO:0000256" key="9">
    <source>
        <dbReference type="SAM" id="MobiDB-lite"/>
    </source>
</evidence>
<dbReference type="Pfam" id="PF01388">
    <property type="entry name" value="ARID"/>
    <property type="match status" value="1"/>
</dbReference>
<dbReference type="GeneID" id="63737252"/>
<evidence type="ECO:0000256" key="7">
    <source>
        <dbReference type="ARBA" id="ARBA00023242"/>
    </source>
</evidence>
<evidence type="ECO:0000256" key="6">
    <source>
        <dbReference type="ARBA" id="ARBA00023163"/>
    </source>
</evidence>
<feature type="compositionally biased region" description="Polar residues" evidence="9">
    <location>
        <begin position="539"/>
        <end position="558"/>
    </location>
</feature>
<accession>A0A0B2WZT1</accession>
<dbReference type="SUPFAM" id="SSF46774">
    <property type="entry name" value="ARID-like"/>
    <property type="match status" value="1"/>
</dbReference>
<keyword evidence="6" id="KW-0804">Transcription</keyword>
<organism evidence="11 12">
    <name type="scientific">Metarhizium album (strain ARSEF 1941)</name>
    <dbReference type="NCBI Taxonomy" id="1081103"/>
    <lineage>
        <taxon>Eukaryota</taxon>
        <taxon>Fungi</taxon>
        <taxon>Dikarya</taxon>
        <taxon>Ascomycota</taxon>
        <taxon>Pezizomycotina</taxon>
        <taxon>Sordariomycetes</taxon>
        <taxon>Hypocreomycetidae</taxon>
        <taxon>Hypocreales</taxon>
        <taxon>Clavicipitaceae</taxon>
        <taxon>Metarhizium</taxon>
    </lineage>
</organism>
<keyword evidence="4" id="KW-0805">Transcription regulation</keyword>
<dbReference type="GO" id="GO:0010833">
    <property type="term" value="P:telomere maintenance via telomere lengthening"/>
    <property type="evidence" value="ECO:0007669"/>
    <property type="project" value="UniProtKB-UniRule"/>
</dbReference>
<keyword evidence="11" id="KW-0238">DNA-binding</keyword>
<dbReference type="InterPro" id="IPR021661">
    <property type="entry name" value="Rap1_C"/>
</dbReference>
<dbReference type="GO" id="GO:0042162">
    <property type="term" value="F:telomeric DNA binding"/>
    <property type="evidence" value="ECO:0007669"/>
    <property type="project" value="TreeGrafter"/>
</dbReference>